<sequence length="328" mass="33700">MSMQAVVLSRYNGPLELTSLVRPEPARGEVLVRVAASGLNPLDTKIRAGSAGHAKHPLPLVLGIDMAGVVESVGPGVSAFKPGDEVYGMTGGVGGIQGSLAQYAAVDADLLARKPSSLSMREAAALPLAFITSYSGIVDRANLQVGQTVLVQGGAGGVGHVSVQLARALGAKVFATASGGNQDVLVQFGATPIDYATQTVEQYVGSCTDGEGFDLVVDTVGGTTLDASFAAVKHFGHVVSALGWGTHALAPLSFREATYSGVFTLHALLSGKGRAHHGEMMRKATLLAQAGKLAPRVDPRRFDLASVEQAYEALSDGTAQGKIVVDIA</sequence>
<dbReference type="GO" id="GO:0008270">
    <property type="term" value="F:zinc ion binding"/>
    <property type="evidence" value="ECO:0007669"/>
    <property type="project" value="InterPro"/>
</dbReference>
<evidence type="ECO:0000313" key="8">
    <source>
        <dbReference type="Proteomes" id="UP000183487"/>
    </source>
</evidence>
<dbReference type="OrthoDB" id="9787435at2"/>
<keyword evidence="5" id="KW-0694">RNA-binding</keyword>
<dbReference type="GO" id="GO:0003723">
    <property type="term" value="F:RNA binding"/>
    <property type="evidence" value="ECO:0007669"/>
    <property type="project" value="UniProtKB-KW"/>
</dbReference>
<dbReference type="GO" id="GO:0005737">
    <property type="term" value="C:cytoplasm"/>
    <property type="evidence" value="ECO:0007669"/>
    <property type="project" value="UniProtKB-SubCell"/>
</dbReference>
<feature type="domain" description="Enoyl reductase (ER)" evidence="6">
    <location>
        <begin position="13"/>
        <end position="325"/>
    </location>
</feature>
<comment type="subcellular location">
    <subcellularLocation>
        <location evidence="1">Cytoplasm</location>
    </subcellularLocation>
</comment>
<dbReference type="CDD" id="cd08272">
    <property type="entry name" value="MDR6"/>
    <property type="match status" value="1"/>
</dbReference>
<dbReference type="PANTHER" id="PTHR44154">
    <property type="entry name" value="QUINONE OXIDOREDUCTASE"/>
    <property type="match status" value="1"/>
</dbReference>
<evidence type="ECO:0000313" key="7">
    <source>
        <dbReference type="EMBL" id="SDR20872.1"/>
    </source>
</evidence>
<proteinExistence type="predicted"/>
<name>A0A1H1H5V7_9BURK</name>
<dbReference type="Gene3D" id="3.90.180.10">
    <property type="entry name" value="Medium-chain alcohol dehydrogenases, catalytic domain"/>
    <property type="match status" value="1"/>
</dbReference>
<dbReference type="SMART" id="SM00829">
    <property type="entry name" value="PKS_ER"/>
    <property type="match status" value="1"/>
</dbReference>
<evidence type="ECO:0000256" key="5">
    <source>
        <dbReference type="ARBA" id="ARBA00022884"/>
    </source>
</evidence>
<dbReference type="Gene3D" id="3.40.50.720">
    <property type="entry name" value="NAD(P)-binding Rossmann-like Domain"/>
    <property type="match status" value="1"/>
</dbReference>
<dbReference type="SUPFAM" id="SSF51735">
    <property type="entry name" value="NAD(P)-binding Rossmann-fold domains"/>
    <property type="match status" value="1"/>
</dbReference>
<keyword evidence="4" id="KW-0521">NADP</keyword>
<evidence type="ECO:0000256" key="1">
    <source>
        <dbReference type="ARBA" id="ARBA00004496"/>
    </source>
</evidence>
<dbReference type="PROSITE" id="PS01162">
    <property type="entry name" value="QOR_ZETA_CRYSTAL"/>
    <property type="match status" value="1"/>
</dbReference>
<dbReference type="InterPro" id="IPR020843">
    <property type="entry name" value="ER"/>
</dbReference>
<dbReference type="InterPro" id="IPR013154">
    <property type="entry name" value="ADH-like_N"/>
</dbReference>
<dbReference type="Pfam" id="PF13602">
    <property type="entry name" value="ADH_zinc_N_2"/>
    <property type="match status" value="1"/>
</dbReference>
<dbReference type="GO" id="GO:0016491">
    <property type="term" value="F:oxidoreductase activity"/>
    <property type="evidence" value="ECO:0007669"/>
    <property type="project" value="InterPro"/>
</dbReference>
<dbReference type="InterPro" id="IPR036291">
    <property type="entry name" value="NAD(P)-bd_dom_sf"/>
</dbReference>
<evidence type="ECO:0000256" key="3">
    <source>
        <dbReference type="ARBA" id="ARBA00022490"/>
    </source>
</evidence>
<dbReference type="InterPro" id="IPR011032">
    <property type="entry name" value="GroES-like_sf"/>
</dbReference>
<organism evidence="7 8">
    <name type="scientific">Paraburkholderia fungorum</name>
    <dbReference type="NCBI Taxonomy" id="134537"/>
    <lineage>
        <taxon>Bacteria</taxon>
        <taxon>Pseudomonadati</taxon>
        <taxon>Pseudomonadota</taxon>
        <taxon>Betaproteobacteria</taxon>
        <taxon>Burkholderiales</taxon>
        <taxon>Burkholderiaceae</taxon>
        <taxon>Paraburkholderia</taxon>
    </lineage>
</organism>
<keyword evidence="3" id="KW-0963">Cytoplasm</keyword>
<keyword evidence="8" id="KW-1185">Reference proteome</keyword>
<dbReference type="EMBL" id="FNKP01000002">
    <property type="protein sequence ID" value="SDR20872.1"/>
    <property type="molecule type" value="Genomic_DNA"/>
</dbReference>
<protein>
    <submittedName>
        <fullName evidence="7">NADPH2:quinone reductase</fullName>
    </submittedName>
</protein>
<dbReference type="InterPro" id="IPR051603">
    <property type="entry name" value="Zinc-ADH_QOR/CCCR"/>
</dbReference>
<reference evidence="8" key="1">
    <citation type="submission" date="2016-10" db="EMBL/GenBank/DDBJ databases">
        <authorList>
            <person name="Varghese N."/>
        </authorList>
    </citation>
    <scope>NUCLEOTIDE SEQUENCE [LARGE SCALE GENOMIC DNA]</scope>
    <source>
        <strain evidence="8">GAS106B</strain>
    </source>
</reference>
<evidence type="ECO:0000259" key="6">
    <source>
        <dbReference type="SMART" id="SM00829"/>
    </source>
</evidence>
<dbReference type="Pfam" id="PF08240">
    <property type="entry name" value="ADH_N"/>
    <property type="match status" value="1"/>
</dbReference>
<dbReference type="InterPro" id="IPR002364">
    <property type="entry name" value="Quin_OxRdtase/zeta-crystal_CS"/>
</dbReference>
<dbReference type="SUPFAM" id="SSF50129">
    <property type="entry name" value="GroES-like"/>
    <property type="match status" value="1"/>
</dbReference>
<dbReference type="AlphaFoldDB" id="A0A1H1H5V7"/>
<evidence type="ECO:0000256" key="2">
    <source>
        <dbReference type="ARBA" id="ARBA00011881"/>
    </source>
</evidence>
<gene>
    <name evidence="7" type="ORF">SAMN05443245_3566</name>
</gene>
<dbReference type="RefSeq" id="WP_074767091.1">
    <property type="nucleotide sequence ID" value="NZ_FNKP01000002.1"/>
</dbReference>
<dbReference type="Proteomes" id="UP000183487">
    <property type="component" value="Unassembled WGS sequence"/>
</dbReference>
<accession>A0A1H1H5V7</accession>
<comment type="subunit">
    <text evidence="2">Homotetramer.</text>
</comment>
<evidence type="ECO:0000256" key="4">
    <source>
        <dbReference type="ARBA" id="ARBA00022857"/>
    </source>
</evidence>
<dbReference type="PANTHER" id="PTHR44154:SF1">
    <property type="entry name" value="QUINONE OXIDOREDUCTASE"/>
    <property type="match status" value="1"/>
</dbReference>